<dbReference type="CDD" id="cd14858">
    <property type="entry name" value="TrmE_N"/>
    <property type="match status" value="1"/>
</dbReference>
<feature type="binding site" evidence="7">
    <location>
        <position position="254"/>
    </location>
    <ligand>
        <name>Mg(2+)</name>
        <dbReference type="ChEBI" id="CHEBI:18420"/>
    </ligand>
</feature>
<dbReference type="Gene3D" id="3.30.1360.120">
    <property type="entry name" value="Probable tRNA modification gtpase trme, domain 1"/>
    <property type="match status" value="1"/>
</dbReference>
<feature type="binding site" evidence="7">
    <location>
        <begin position="248"/>
        <end position="254"/>
    </location>
    <ligand>
        <name>GTP</name>
        <dbReference type="ChEBI" id="CHEBI:37565"/>
    </ligand>
</feature>
<dbReference type="Gene3D" id="1.20.120.430">
    <property type="entry name" value="tRNA modification GTPase MnmE domain 2"/>
    <property type="match status" value="1"/>
</dbReference>
<proteinExistence type="inferred from homology"/>
<dbReference type="Pfam" id="PF01926">
    <property type="entry name" value="MMR_HSR1"/>
    <property type="match status" value="1"/>
</dbReference>
<reference evidence="11" key="1">
    <citation type="journal article" date="2019" name="Int. J. Syst. Evol. Microbiol.">
        <title>The Global Catalogue of Microorganisms (GCM) 10K type strain sequencing project: providing services to taxonomists for standard genome sequencing and annotation.</title>
        <authorList>
            <consortium name="The Broad Institute Genomics Platform"/>
            <consortium name="The Broad Institute Genome Sequencing Center for Infectious Disease"/>
            <person name="Wu L."/>
            <person name="Ma J."/>
        </authorList>
    </citation>
    <scope>NUCLEOTIDE SEQUENCE [LARGE SCALE GENOMIC DNA]</scope>
    <source>
        <strain evidence="11">JCM 32105</strain>
    </source>
</reference>
<comment type="similarity">
    <text evidence="1 7 8">Belongs to the TRAFAC class TrmE-Era-EngA-EngB-Septin-like GTPase superfamily. TrmE GTPase family.</text>
</comment>
<feature type="binding site" evidence="7">
    <location>
        <position position="123"/>
    </location>
    <ligand>
        <name>(6S)-5-formyl-5,6,7,8-tetrahydrofolate</name>
        <dbReference type="ChEBI" id="CHEBI:57457"/>
    </ligand>
</feature>
<evidence type="ECO:0000256" key="5">
    <source>
        <dbReference type="ARBA" id="ARBA00022958"/>
    </source>
</evidence>
<sequence length="463" mass="50184">MYHNSDTIVAIATPPGEGAIGIIRLSGTRAIEIVASIFHGKDLTIQPTHTLHFGRIMDAEVAVDEVVVSLYRAPRSYTGEEVAEISCHGSAYILQKVVTLCVGAGARPAQAGEFTMRAFLAGKLDLTQAEAVADLIASNSSSAHKAAMHNLRGGFSHDLAAMREQLIQFAALIELELDFSQEDVEFADRTQFYALIERITAAAQQLAASFSLGNAIKNGVSVAIAGKPNAGKSTLLNALLNEERAIVSDIAGTTRDTIEELLNINGIVFRLIDTAGIRAHTTDAIEQQGIARSRDAMKKADIVIYLFDVAEWLTSDYVRTELLRQTEELQRLGITHLLVGNKVDEAAPGAAEEVQRLTGEEVILLSARDKDNIQGLKDALYTHVAGGKVKHEGTIVTNARHYAALEEMLRSLSDIKNGMDNNLPGDLLAPDIRRCLHYLGEITGTVTTEDMLDHIFSKFCIGK</sequence>
<feature type="binding site" evidence="7">
    <location>
        <position position="24"/>
    </location>
    <ligand>
        <name>(6S)-5-formyl-5,6,7,8-tetrahydrofolate</name>
        <dbReference type="ChEBI" id="CHEBI:57457"/>
    </ligand>
</feature>
<dbReference type="InterPro" id="IPR004520">
    <property type="entry name" value="GTPase_MnmE"/>
</dbReference>
<keyword evidence="2 7" id="KW-0819">tRNA processing</keyword>
<evidence type="ECO:0000256" key="8">
    <source>
        <dbReference type="RuleBase" id="RU003313"/>
    </source>
</evidence>
<name>A0ABP8NJF6_9BACT</name>
<dbReference type="PANTHER" id="PTHR42714:SF2">
    <property type="entry name" value="TRNA MODIFICATION GTPASE GTPBP3, MITOCHONDRIAL"/>
    <property type="match status" value="1"/>
</dbReference>
<comment type="subunit">
    <text evidence="7">Homodimer. Heterotetramer of two MnmE and two MnmG subunits.</text>
</comment>
<feature type="binding site" evidence="7">
    <location>
        <position position="233"/>
    </location>
    <ligand>
        <name>Mg(2+)</name>
        <dbReference type="ChEBI" id="CHEBI:18420"/>
    </ligand>
</feature>
<dbReference type="NCBIfam" id="TIGR00231">
    <property type="entry name" value="small_GTP"/>
    <property type="match status" value="1"/>
</dbReference>
<dbReference type="SUPFAM" id="SSF116878">
    <property type="entry name" value="TrmE connector domain"/>
    <property type="match status" value="1"/>
</dbReference>
<organism evidence="10 11">
    <name type="scientific">Nemorincola caseinilytica</name>
    <dbReference type="NCBI Taxonomy" id="2054315"/>
    <lineage>
        <taxon>Bacteria</taxon>
        <taxon>Pseudomonadati</taxon>
        <taxon>Bacteroidota</taxon>
        <taxon>Chitinophagia</taxon>
        <taxon>Chitinophagales</taxon>
        <taxon>Chitinophagaceae</taxon>
        <taxon>Nemorincola</taxon>
    </lineage>
</organism>
<keyword evidence="11" id="KW-1185">Reference proteome</keyword>
<keyword evidence="5 7" id="KW-0630">Potassium</keyword>
<dbReference type="HAMAP" id="MF_00379">
    <property type="entry name" value="GTPase_MnmE"/>
    <property type="match status" value="1"/>
</dbReference>
<keyword evidence="7" id="KW-0479">Metal-binding</keyword>
<dbReference type="InterPro" id="IPR027368">
    <property type="entry name" value="MnmE_dom2"/>
</dbReference>
<evidence type="ECO:0000256" key="7">
    <source>
        <dbReference type="HAMAP-Rule" id="MF_00379"/>
    </source>
</evidence>
<feature type="binding site" evidence="7">
    <location>
        <begin position="229"/>
        <end position="234"/>
    </location>
    <ligand>
        <name>GTP</name>
        <dbReference type="ChEBI" id="CHEBI:37565"/>
    </ligand>
</feature>
<evidence type="ECO:0000313" key="10">
    <source>
        <dbReference type="EMBL" id="GAA4466448.1"/>
    </source>
</evidence>
<dbReference type="InterPro" id="IPR025867">
    <property type="entry name" value="MnmE_helical"/>
</dbReference>
<feature type="binding site" evidence="7">
    <location>
        <begin position="273"/>
        <end position="276"/>
    </location>
    <ligand>
        <name>GTP</name>
        <dbReference type="ChEBI" id="CHEBI:37565"/>
    </ligand>
</feature>
<evidence type="ECO:0000256" key="3">
    <source>
        <dbReference type="ARBA" id="ARBA00022741"/>
    </source>
</evidence>
<accession>A0ABP8NJF6</accession>
<evidence type="ECO:0000259" key="9">
    <source>
        <dbReference type="PROSITE" id="PS51709"/>
    </source>
</evidence>
<comment type="subcellular location">
    <subcellularLocation>
        <location evidence="7">Cytoplasm</location>
    </subcellularLocation>
</comment>
<protein>
    <recommendedName>
        <fullName evidence="7">tRNA modification GTPase MnmE</fullName>
        <ecNumber evidence="7">3.6.-.-</ecNumber>
    </recommendedName>
</protein>
<dbReference type="Pfam" id="PF12631">
    <property type="entry name" value="MnmE_helical"/>
    <property type="match status" value="1"/>
</dbReference>
<keyword evidence="6 7" id="KW-0342">GTP-binding</keyword>
<comment type="caution">
    <text evidence="10">The sequence shown here is derived from an EMBL/GenBank/DDBJ whole genome shotgun (WGS) entry which is preliminary data.</text>
</comment>
<keyword evidence="3 7" id="KW-0547">Nucleotide-binding</keyword>
<feature type="binding site" evidence="7">
    <location>
        <position position="250"/>
    </location>
    <ligand>
        <name>K(+)</name>
        <dbReference type="ChEBI" id="CHEBI:29103"/>
    </ligand>
</feature>
<dbReference type="InterPro" id="IPR005225">
    <property type="entry name" value="Small_GTP-bd"/>
</dbReference>
<comment type="cofactor">
    <cofactor evidence="7">
        <name>K(+)</name>
        <dbReference type="ChEBI" id="CHEBI:29103"/>
    </cofactor>
    <text evidence="7">Binds 1 potassium ion per subunit.</text>
</comment>
<evidence type="ECO:0000313" key="11">
    <source>
        <dbReference type="Proteomes" id="UP001500067"/>
    </source>
</evidence>
<dbReference type="PROSITE" id="PS51709">
    <property type="entry name" value="G_TRME"/>
    <property type="match status" value="1"/>
</dbReference>
<dbReference type="CDD" id="cd04164">
    <property type="entry name" value="trmE"/>
    <property type="match status" value="1"/>
</dbReference>
<dbReference type="PANTHER" id="PTHR42714">
    <property type="entry name" value="TRNA MODIFICATION GTPASE GTPBP3"/>
    <property type="match status" value="1"/>
</dbReference>
<evidence type="ECO:0000256" key="4">
    <source>
        <dbReference type="ARBA" id="ARBA00022842"/>
    </source>
</evidence>
<comment type="function">
    <text evidence="7">Exhibits a very high intrinsic GTPase hydrolysis rate. Involved in the addition of a carboxymethylaminomethyl (cmnm) group at the wobble position (U34) of certain tRNAs, forming tRNA-cmnm(5)s(2)U34.</text>
</comment>
<keyword evidence="7" id="KW-0378">Hydrolase</keyword>
<dbReference type="InterPro" id="IPR031168">
    <property type="entry name" value="G_TrmE"/>
</dbReference>
<feature type="binding site" evidence="7">
    <location>
        <position position="253"/>
    </location>
    <ligand>
        <name>K(+)</name>
        <dbReference type="ChEBI" id="CHEBI:29103"/>
    </ligand>
</feature>
<feature type="binding site" evidence="7">
    <location>
        <position position="84"/>
    </location>
    <ligand>
        <name>(6S)-5-formyl-5,6,7,8-tetrahydrofolate</name>
        <dbReference type="ChEBI" id="CHEBI:57457"/>
    </ligand>
</feature>
<dbReference type="EMBL" id="BAABFA010000011">
    <property type="protein sequence ID" value="GAA4466448.1"/>
    <property type="molecule type" value="Genomic_DNA"/>
</dbReference>
<evidence type="ECO:0000256" key="1">
    <source>
        <dbReference type="ARBA" id="ARBA00011043"/>
    </source>
</evidence>
<dbReference type="Proteomes" id="UP001500067">
    <property type="component" value="Unassembled WGS sequence"/>
</dbReference>
<dbReference type="InterPro" id="IPR018948">
    <property type="entry name" value="GTP-bd_TrmE_N"/>
</dbReference>
<dbReference type="SUPFAM" id="SSF52540">
    <property type="entry name" value="P-loop containing nucleoside triphosphate hydrolases"/>
    <property type="match status" value="1"/>
</dbReference>
<feature type="domain" description="TrmE-type G" evidence="9">
    <location>
        <begin position="219"/>
        <end position="385"/>
    </location>
</feature>
<dbReference type="InterPro" id="IPR027266">
    <property type="entry name" value="TrmE/GcvT-like"/>
</dbReference>
<dbReference type="EC" id="3.6.-.-" evidence="7"/>
<feature type="binding site" evidence="7">
    <location>
        <position position="229"/>
    </location>
    <ligand>
        <name>K(+)</name>
        <dbReference type="ChEBI" id="CHEBI:29103"/>
    </ligand>
</feature>
<evidence type="ECO:0000256" key="2">
    <source>
        <dbReference type="ARBA" id="ARBA00022694"/>
    </source>
</evidence>
<dbReference type="RefSeq" id="WP_345082654.1">
    <property type="nucleotide sequence ID" value="NZ_BAABFA010000011.1"/>
</dbReference>
<gene>
    <name evidence="7 10" type="primary">mnmE</name>
    <name evidence="7" type="synonym">trmE</name>
    <name evidence="10" type="ORF">GCM10023093_20620</name>
</gene>
<keyword evidence="4 7" id="KW-0460">Magnesium</keyword>
<feature type="binding site" evidence="7">
    <location>
        <position position="248"/>
    </location>
    <ligand>
        <name>K(+)</name>
        <dbReference type="ChEBI" id="CHEBI:29103"/>
    </ligand>
</feature>
<comment type="caution">
    <text evidence="7">Lacks conserved residue(s) required for the propagation of feature annotation.</text>
</comment>
<dbReference type="InterPro" id="IPR006073">
    <property type="entry name" value="GTP-bd"/>
</dbReference>
<feature type="binding site" evidence="7">
    <location>
        <begin position="366"/>
        <end position="368"/>
    </location>
    <ligand>
        <name>GTP</name>
        <dbReference type="ChEBI" id="CHEBI:37565"/>
    </ligand>
</feature>
<dbReference type="InterPro" id="IPR027417">
    <property type="entry name" value="P-loop_NTPase"/>
</dbReference>
<dbReference type="NCBIfam" id="TIGR00450">
    <property type="entry name" value="mnmE_trmE_thdF"/>
    <property type="match status" value="1"/>
</dbReference>
<evidence type="ECO:0000256" key="6">
    <source>
        <dbReference type="ARBA" id="ARBA00023134"/>
    </source>
</evidence>
<keyword evidence="7" id="KW-0963">Cytoplasm</keyword>
<dbReference type="Gene3D" id="3.40.50.300">
    <property type="entry name" value="P-loop containing nucleotide triphosphate hydrolases"/>
    <property type="match status" value="1"/>
</dbReference>
<dbReference type="Pfam" id="PF10396">
    <property type="entry name" value="TrmE_N"/>
    <property type="match status" value="1"/>
</dbReference>
<feature type="binding site" evidence="7">
    <location>
        <position position="463"/>
    </location>
    <ligand>
        <name>(6S)-5-formyl-5,6,7,8-tetrahydrofolate</name>
        <dbReference type="ChEBI" id="CHEBI:57457"/>
    </ligand>
</feature>